<keyword evidence="3" id="KW-0862">Zinc</keyword>
<dbReference type="PROSITE" id="PS50089">
    <property type="entry name" value="ZF_RING_2"/>
    <property type="match status" value="1"/>
</dbReference>
<organism evidence="6 7">
    <name type="scientific">Trichobilharzia regenti</name>
    <name type="common">Nasal bird schistosome</name>
    <dbReference type="NCBI Taxonomy" id="157069"/>
    <lineage>
        <taxon>Eukaryota</taxon>
        <taxon>Metazoa</taxon>
        <taxon>Spiralia</taxon>
        <taxon>Lophotrochozoa</taxon>
        <taxon>Platyhelminthes</taxon>
        <taxon>Trematoda</taxon>
        <taxon>Digenea</taxon>
        <taxon>Strigeidida</taxon>
        <taxon>Schistosomatoidea</taxon>
        <taxon>Schistosomatidae</taxon>
        <taxon>Trichobilharzia</taxon>
    </lineage>
</organism>
<proteinExistence type="predicted"/>
<dbReference type="Proteomes" id="UP000050795">
    <property type="component" value="Unassembled WGS sequence"/>
</dbReference>
<reference evidence="7" key="2">
    <citation type="submission" date="2023-11" db="UniProtKB">
        <authorList>
            <consortium name="WormBaseParasite"/>
        </authorList>
    </citation>
    <scope>IDENTIFICATION</scope>
</reference>
<reference evidence="6" key="1">
    <citation type="submission" date="2022-06" db="EMBL/GenBank/DDBJ databases">
        <authorList>
            <person name="Berger JAMES D."/>
            <person name="Berger JAMES D."/>
        </authorList>
    </citation>
    <scope>NUCLEOTIDE SEQUENCE [LARGE SCALE GENOMIC DNA]</scope>
</reference>
<dbReference type="WBParaSite" id="TREG1_96560.1">
    <property type="protein sequence ID" value="TREG1_96560.1"/>
    <property type="gene ID" value="TREG1_96560"/>
</dbReference>
<dbReference type="InterPro" id="IPR001841">
    <property type="entry name" value="Znf_RING"/>
</dbReference>
<keyword evidence="6" id="KW-1185">Reference proteome</keyword>
<sequence>MESRSAMIQQRRPSVRLYTEFSQNYPTIRIRNLSVQIDDSSHSIRSVTDAETCFQSTAMQTVNRTPNASVQVDLLTRSQSEVTQTEPEMALDILNQSTLIDASVESVEQSGNHEQHTDSFNTLRVYLLNQLPISVLSDESSMKKLSDCSICMENYRIGDRVMGLPCFHMFHHRCLCAWIEKNLQCPVCRMPVYEVD</sequence>
<dbReference type="SUPFAM" id="SSF57850">
    <property type="entry name" value="RING/U-box"/>
    <property type="match status" value="1"/>
</dbReference>
<evidence type="ECO:0000256" key="2">
    <source>
        <dbReference type="ARBA" id="ARBA00022771"/>
    </source>
</evidence>
<dbReference type="SMART" id="SM00184">
    <property type="entry name" value="RING"/>
    <property type="match status" value="1"/>
</dbReference>
<dbReference type="PANTHER" id="PTHR45931">
    <property type="entry name" value="SI:CH211-59O9.10"/>
    <property type="match status" value="1"/>
</dbReference>
<protein>
    <recommendedName>
        <fullName evidence="5">RING-type domain-containing protein</fullName>
    </recommendedName>
</protein>
<dbReference type="InterPro" id="IPR051834">
    <property type="entry name" value="RING_finger_E3_ligase"/>
</dbReference>
<dbReference type="GO" id="GO:0008270">
    <property type="term" value="F:zinc ion binding"/>
    <property type="evidence" value="ECO:0007669"/>
    <property type="project" value="UniProtKB-KW"/>
</dbReference>
<dbReference type="Pfam" id="PF13639">
    <property type="entry name" value="zf-RING_2"/>
    <property type="match status" value="1"/>
</dbReference>
<dbReference type="AlphaFoldDB" id="A0AA85KP79"/>
<keyword evidence="2 4" id="KW-0863">Zinc-finger</keyword>
<evidence type="ECO:0000313" key="7">
    <source>
        <dbReference type="WBParaSite" id="TREG1_96560.1"/>
    </source>
</evidence>
<evidence type="ECO:0000259" key="5">
    <source>
        <dbReference type="PROSITE" id="PS50089"/>
    </source>
</evidence>
<name>A0AA85KP79_TRIRE</name>
<dbReference type="GO" id="GO:0006511">
    <property type="term" value="P:ubiquitin-dependent protein catabolic process"/>
    <property type="evidence" value="ECO:0007669"/>
    <property type="project" value="TreeGrafter"/>
</dbReference>
<keyword evidence="1" id="KW-0479">Metal-binding</keyword>
<dbReference type="Gene3D" id="3.30.40.10">
    <property type="entry name" value="Zinc/RING finger domain, C3HC4 (zinc finger)"/>
    <property type="match status" value="1"/>
</dbReference>
<evidence type="ECO:0000313" key="6">
    <source>
        <dbReference type="Proteomes" id="UP000050795"/>
    </source>
</evidence>
<dbReference type="CDD" id="cd16473">
    <property type="entry name" value="RING-H2_RNF103"/>
    <property type="match status" value="1"/>
</dbReference>
<dbReference type="GO" id="GO:0005634">
    <property type="term" value="C:nucleus"/>
    <property type="evidence" value="ECO:0007669"/>
    <property type="project" value="TreeGrafter"/>
</dbReference>
<evidence type="ECO:0000256" key="3">
    <source>
        <dbReference type="ARBA" id="ARBA00022833"/>
    </source>
</evidence>
<dbReference type="PANTHER" id="PTHR45931:SF3">
    <property type="entry name" value="RING ZINC FINGER-CONTAINING PROTEIN"/>
    <property type="match status" value="1"/>
</dbReference>
<accession>A0AA85KP79</accession>
<evidence type="ECO:0000256" key="1">
    <source>
        <dbReference type="ARBA" id="ARBA00022723"/>
    </source>
</evidence>
<feature type="domain" description="RING-type" evidence="5">
    <location>
        <begin position="148"/>
        <end position="189"/>
    </location>
</feature>
<dbReference type="InterPro" id="IPR013083">
    <property type="entry name" value="Znf_RING/FYVE/PHD"/>
</dbReference>
<evidence type="ECO:0000256" key="4">
    <source>
        <dbReference type="PROSITE-ProRule" id="PRU00175"/>
    </source>
</evidence>
<dbReference type="GO" id="GO:0061630">
    <property type="term" value="F:ubiquitin protein ligase activity"/>
    <property type="evidence" value="ECO:0007669"/>
    <property type="project" value="TreeGrafter"/>
</dbReference>